<sequence length="151" mass="16791">MSKVSRRQLALLASCPQCGARRGMACQGVRGNRKAPHQARLKNLLARATKEAGHLGDEVPPARMKRQGFYWSDEWRAVRYQALKLHGGACQCCGARGTKRAPLHVDHIKPRSRYPHLALEISNLQVLCEDCNLGKGASDDTDWRPAPARLQ</sequence>
<geneLocation type="plasmid" evidence="2 3">
    <name>pMNOD02</name>
</geneLocation>
<dbReference type="InterPro" id="IPR003615">
    <property type="entry name" value="HNH_nuc"/>
</dbReference>
<keyword evidence="2" id="KW-0614">Plasmid</keyword>
<evidence type="ECO:0000259" key="1">
    <source>
        <dbReference type="SMART" id="SM00507"/>
    </source>
</evidence>
<reference evidence="3" key="1">
    <citation type="submission" date="2009-01" db="EMBL/GenBank/DDBJ databases">
        <title>Complete sequence of plasmid 2 of Methylobacterium nodulans ORS 2060.</title>
        <authorList>
            <consortium name="US DOE Joint Genome Institute"/>
            <person name="Lucas S."/>
            <person name="Copeland A."/>
            <person name="Lapidus A."/>
            <person name="Glavina del Rio T."/>
            <person name="Dalin E."/>
            <person name="Tice H."/>
            <person name="Bruce D."/>
            <person name="Goodwin L."/>
            <person name="Pitluck S."/>
            <person name="Sims D."/>
            <person name="Brettin T."/>
            <person name="Detter J.C."/>
            <person name="Han C."/>
            <person name="Larimer F."/>
            <person name="Land M."/>
            <person name="Hauser L."/>
            <person name="Kyrpides N."/>
            <person name="Ivanova N."/>
            <person name="Marx C.J."/>
            <person name="Richardson P."/>
        </authorList>
    </citation>
    <scope>NUCLEOTIDE SEQUENCE [LARGE SCALE GENOMIC DNA]</scope>
    <source>
        <strain evidence="3">LMG 21967 / CNCM I-2342 / ORS 2060</strain>
        <plasmid evidence="3">Plasmid pMNOD02</plasmid>
    </source>
</reference>
<evidence type="ECO:0000313" key="2">
    <source>
        <dbReference type="EMBL" id="ACL63206.1"/>
    </source>
</evidence>
<protein>
    <submittedName>
        <fullName evidence="2">HNH endonuclease</fullName>
    </submittedName>
</protein>
<dbReference type="HOGENOM" id="CLU_1729258_0_0_5"/>
<dbReference type="GO" id="GO:0003676">
    <property type="term" value="F:nucleic acid binding"/>
    <property type="evidence" value="ECO:0007669"/>
    <property type="project" value="InterPro"/>
</dbReference>
<keyword evidence="2" id="KW-0540">Nuclease</keyword>
<dbReference type="AlphaFoldDB" id="B8IXG5"/>
<dbReference type="Pfam" id="PF01844">
    <property type="entry name" value="HNH"/>
    <property type="match status" value="1"/>
</dbReference>
<keyword evidence="3" id="KW-1185">Reference proteome</keyword>
<accession>B8IXG5</accession>
<keyword evidence="2" id="KW-0255">Endonuclease</keyword>
<name>B8IXG5_METNO</name>
<dbReference type="SMART" id="SM00507">
    <property type="entry name" value="HNHc"/>
    <property type="match status" value="1"/>
</dbReference>
<dbReference type="GO" id="GO:0004519">
    <property type="term" value="F:endonuclease activity"/>
    <property type="evidence" value="ECO:0007669"/>
    <property type="project" value="UniProtKB-KW"/>
</dbReference>
<organism evidence="2 3">
    <name type="scientific">Methylobacterium nodulans (strain LMG 21967 / CNCM I-2342 / ORS 2060)</name>
    <dbReference type="NCBI Taxonomy" id="460265"/>
    <lineage>
        <taxon>Bacteria</taxon>
        <taxon>Pseudomonadati</taxon>
        <taxon>Pseudomonadota</taxon>
        <taxon>Alphaproteobacteria</taxon>
        <taxon>Hyphomicrobiales</taxon>
        <taxon>Methylobacteriaceae</taxon>
        <taxon>Methylobacterium</taxon>
    </lineage>
</organism>
<dbReference type="Gene3D" id="1.10.30.50">
    <property type="match status" value="1"/>
</dbReference>
<dbReference type="CDD" id="cd00085">
    <property type="entry name" value="HNHc"/>
    <property type="match status" value="1"/>
</dbReference>
<dbReference type="InterPro" id="IPR002711">
    <property type="entry name" value="HNH"/>
</dbReference>
<dbReference type="Proteomes" id="UP000008207">
    <property type="component" value="Plasmid pMNOD02"/>
</dbReference>
<gene>
    <name evidence="2" type="ordered locus">Mnod_8234</name>
</gene>
<feature type="domain" description="HNH nuclease" evidence="1">
    <location>
        <begin position="79"/>
        <end position="133"/>
    </location>
</feature>
<proteinExistence type="predicted"/>
<dbReference type="KEGG" id="mno:Mnod_8234"/>
<evidence type="ECO:0000313" key="3">
    <source>
        <dbReference type="Proteomes" id="UP000008207"/>
    </source>
</evidence>
<dbReference type="GO" id="GO:0008270">
    <property type="term" value="F:zinc ion binding"/>
    <property type="evidence" value="ECO:0007669"/>
    <property type="project" value="InterPro"/>
</dbReference>
<dbReference type="EMBL" id="CP001351">
    <property type="protein sequence ID" value="ACL63206.1"/>
    <property type="molecule type" value="Genomic_DNA"/>
</dbReference>
<dbReference type="Pfam" id="PF24623">
    <property type="entry name" value="Phage_zn_bind_8"/>
    <property type="match status" value="1"/>
</dbReference>
<dbReference type="RefSeq" id="WP_012631403.1">
    <property type="nucleotide sequence ID" value="NC_011887.1"/>
</dbReference>
<dbReference type="InterPro" id="IPR056911">
    <property type="entry name" value="Phage_Znf_bind_put"/>
</dbReference>
<keyword evidence="2" id="KW-0378">Hydrolase</keyword>